<gene>
    <name evidence="1" type="ORF">LY89DRAFT_767633</name>
</gene>
<protein>
    <submittedName>
        <fullName evidence="1">Uncharacterized protein</fullName>
    </submittedName>
</protein>
<dbReference type="KEGG" id="psco:LY89DRAFT_767633"/>
<evidence type="ECO:0000313" key="2">
    <source>
        <dbReference type="Proteomes" id="UP000070700"/>
    </source>
</evidence>
<dbReference type="Proteomes" id="UP000070700">
    <property type="component" value="Unassembled WGS sequence"/>
</dbReference>
<proteinExistence type="predicted"/>
<reference evidence="1 2" key="1">
    <citation type="submission" date="2015-10" db="EMBL/GenBank/DDBJ databases">
        <title>Full genome of DAOMC 229536 Phialocephala scopiformis, a fungal endophyte of spruce producing the potent anti-insectan compound rugulosin.</title>
        <authorList>
            <consortium name="DOE Joint Genome Institute"/>
            <person name="Walker A.K."/>
            <person name="Frasz S.L."/>
            <person name="Seifert K.A."/>
            <person name="Miller J.D."/>
            <person name="Mondo S.J."/>
            <person name="Labutti K."/>
            <person name="Lipzen A."/>
            <person name="Dockter R."/>
            <person name="Kennedy M."/>
            <person name="Grigoriev I.V."/>
            <person name="Spatafora J.W."/>
        </authorList>
    </citation>
    <scope>NUCLEOTIDE SEQUENCE [LARGE SCALE GENOMIC DNA]</scope>
    <source>
        <strain evidence="1 2">CBS 120377</strain>
    </source>
</reference>
<evidence type="ECO:0000313" key="1">
    <source>
        <dbReference type="EMBL" id="KUJ21571.1"/>
    </source>
</evidence>
<dbReference type="EMBL" id="KQ947407">
    <property type="protein sequence ID" value="KUJ21571.1"/>
    <property type="molecule type" value="Genomic_DNA"/>
</dbReference>
<dbReference type="AlphaFoldDB" id="A0A194XN56"/>
<dbReference type="GeneID" id="28831489"/>
<dbReference type="InParanoid" id="A0A194XN56"/>
<dbReference type="RefSeq" id="XP_018075926.1">
    <property type="nucleotide sequence ID" value="XM_018221763.1"/>
</dbReference>
<name>A0A194XN56_MOLSC</name>
<accession>A0A194XN56</accession>
<sequence length="259" mass="29503">MDLSRLYKQLPTELQLRVWEQTLEPRSLKIFDQSSRDKFFELYEDSSPPVVLQLWQRAVISRQYPDWRKAMSKLLSLETFSVISHEMMPKLDGENDKFKQAIERTLLSVQRENDDWQVPQVCVIRTGDVCPTRRRQTDQLDFVDFARGGVKEAYLLKVTRPRCSCSACAGRSALGLLSQGFPTARQILVWSKKDSQKPYTPHPSMFSIWPNDLATQAHGGAKFIVHDSTLVPASAMAILTFTSFMATTTLLEDLAALSL</sequence>
<keyword evidence="2" id="KW-1185">Reference proteome</keyword>
<organism evidence="1 2">
    <name type="scientific">Mollisia scopiformis</name>
    <name type="common">Conifer needle endophyte fungus</name>
    <name type="synonym">Phialocephala scopiformis</name>
    <dbReference type="NCBI Taxonomy" id="149040"/>
    <lineage>
        <taxon>Eukaryota</taxon>
        <taxon>Fungi</taxon>
        <taxon>Dikarya</taxon>
        <taxon>Ascomycota</taxon>
        <taxon>Pezizomycotina</taxon>
        <taxon>Leotiomycetes</taxon>
        <taxon>Helotiales</taxon>
        <taxon>Mollisiaceae</taxon>
        <taxon>Mollisia</taxon>
    </lineage>
</organism>
<dbReference type="OrthoDB" id="3513892at2759"/>